<dbReference type="AlphaFoldDB" id="C5BP23"/>
<dbReference type="InterPro" id="IPR005584">
    <property type="entry name" value="DNA_gyrase_inhibitor_YacG"/>
</dbReference>
<dbReference type="eggNOG" id="COG3024">
    <property type="taxonomic scope" value="Bacteria"/>
</dbReference>
<feature type="binding site" evidence="3">
    <location>
        <position position="29"/>
    </location>
    <ligand>
        <name>Zn(2+)</name>
        <dbReference type="ChEBI" id="CHEBI:29105"/>
    </ligand>
</feature>
<dbReference type="PANTHER" id="PTHR36150:SF1">
    <property type="entry name" value="DNA GYRASE INHIBITOR YACG"/>
    <property type="match status" value="1"/>
</dbReference>
<comment type="function">
    <text evidence="3">Inhibits all the catalytic activities of DNA gyrase by preventing its interaction with DNA. Acts by binding directly to the C-terminal domain of GyrB, which probably disrupts DNA binding by the gyrase.</text>
</comment>
<dbReference type="Gene3D" id="3.30.50.10">
    <property type="entry name" value="Erythroid Transcription Factor GATA-1, subunit A"/>
    <property type="match status" value="1"/>
</dbReference>
<dbReference type="PANTHER" id="PTHR36150">
    <property type="entry name" value="DNA GYRASE INHIBITOR YACG"/>
    <property type="match status" value="1"/>
</dbReference>
<dbReference type="OrthoDB" id="9809663at2"/>
<name>C5BP23_TERTT</name>
<feature type="binding site" evidence="3">
    <location>
        <position position="13"/>
    </location>
    <ligand>
        <name>Zn(2+)</name>
        <dbReference type="ChEBI" id="CHEBI:29105"/>
    </ligand>
</feature>
<feature type="binding site" evidence="3">
    <location>
        <position position="10"/>
    </location>
    <ligand>
        <name>Zn(2+)</name>
        <dbReference type="ChEBI" id="CHEBI:29105"/>
    </ligand>
</feature>
<dbReference type="InterPro" id="IPR013088">
    <property type="entry name" value="Znf_NHR/GATA"/>
</dbReference>
<accession>C5BP23</accession>
<evidence type="ECO:0000256" key="3">
    <source>
        <dbReference type="HAMAP-Rule" id="MF_00649"/>
    </source>
</evidence>
<evidence type="ECO:0000313" key="4">
    <source>
        <dbReference type="EMBL" id="ACR13943.1"/>
    </source>
</evidence>
<evidence type="ECO:0000256" key="1">
    <source>
        <dbReference type="ARBA" id="ARBA00022723"/>
    </source>
</evidence>
<dbReference type="SUPFAM" id="SSF57716">
    <property type="entry name" value="Glucocorticoid receptor-like (DNA-binding domain)"/>
    <property type="match status" value="1"/>
</dbReference>
<sequence length="66" mass="7477">MTFKTLAVKCPTCDKQVLMTDDFPYRPFCSDRCKTIDFGGWAAEKNVIEGNTLESDAWSEDDSQGY</sequence>
<dbReference type="KEGG" id="ttu:TERTU_3039"/>
<evidence type="ECO:0000256" key="2">
    <source>
        <dbReference type="ARBA" id="ARBA00022833"/>
    </source>
</evidence>
<dbReference type="GO" id="GO:0008270">
    <property type="term" value="F:zinc ion binding"/>
    <property type="evidence" value="ECO:0007669"/>
    <property type="project" value="UniProtKB-UniRule"/>
</dbReference>
<reference evidence="4 5" key="1">
    <citation type="journal article" date="2009" name="PLoS ONE">
        <title>The complete genome of Teredinibacter turnerae T7901: an intracellular endosymbiont of marine wood-boring bivalves (shipworms).</title>
        <authorList>
            <person name="Yang J.C."/>
            <person name="Madupu R."/>
            <person name="Durkin A.S."/>
            <person name="Ekborg N.A."/>
            <person name="Pedamallu C.S."/>
            <person name="Hostetler J.B."/>
            <person name="Radune D."/>
            <person name="Toms B.S."/>
            <person name="Henrissat B."/>
            <person name="Coutinho P.M."/>
            <person name="Schwarz S."/>
            <person name="Field L."/>
            <person name="Trindade-Silva A.E."/>
            <person name="Soares C.A.G."/>
            <person name="Elshahawi S."/>
            <person name="Hanora A."/>
            <person name="Schmidt E.W."/>
            <person name="Haygood M.G."/>
            <person name="Posfai J."/>
            <person name="Benner J."/>
            <person name="Madinger C."/>
            <person name="Nove J."/>
            <person name="Anton B."/>
            <person name="Chaudhary K."/>
            <person name="Foster J."/>
            <person name="Holman A."/>
            <person name="Kumar S."/>
            <person name="Lessard P.A."/>
            <person name="Luyten Y.A."/>
            <person name="Slatko B."/>
            <person name="Wood N."/>
            <person name="Wu B."/>
            <person name="Teplitski M."/>
            <person name="Mougous J.D."/>
            <person name="Ward N."/>
            <person name="Eisen J.A."/>
            <person name="Badger J.H."/>
            <person name="Distel D.L."/>
        </authorList>
    </citation>
    <scope>NUCLEOTIDE SEQUENCE [LARGE SCALE GENOMIC DNA]</scope>
    <source>
        <strain evidence="5">ATCC 39867 / T7901</strain>
    </source>
</reference>
<dbReference type="HOGENOM" id="CLU_178280_3_1_6"/>
<evidence type="ECO:0000313" key="5">
    <source>
        <dbReference type="Proteomes" id="UP000009080"/>
    </source>
</evidence>
<comment type="similarity">
    <text evidence="3">Belongs to the DNA gyrase inhibitor YacG family.</text>
</comment>
<proteinExistence type="inferred from homology"/>
<protein>
    <recommendedName>
        <fullName evidence="3">DNA gyrase inhibitor YacG</fullName>
    </recommendedName>
</protein>
<organism evidence="4 5">
    <name type="scientific">Teredinibacter turnerae (strain ATCC 39867 / T7901)</name>
    <dbReference type="NCBI Taxonomy" id="377629"/>
    <lineage>
        <taxon>Bacteria</taxon>
        <taxon>Pseudomonadati</taxon>
        <taxon>Pseudomonadota</taxon>
        <taxon>Gammaproteobacteria</taxon>
        <taxon>Cellvibrionales</taxon>
        <taxon>Cellvibrionaceae</taxon>
        <taxon>Teredinibacter</taxon>
    </lineage>
</organism>
<dbReference type="RefSeq" id="WP_015820058.1">
    <property type="nucleotide sequence ID" value="NC_012997.1"/>
</dbReference>
<dbReference type="STRING" id="377629.TERTU_3039"/>
<dbReference type="NCBIfam" id="NF001638">
    <property type="entry name" value="PRK00418.1"/>
    <property type="match status" value="1"/>
</dbReference>
<keyword evidence="5" id="KW-1185">Reference proteome</keyword>
<keyword evidence="1 3" id="KW-0479">Metal-binding</keyword>
<dbReference type="EMBL" id="CP001614">
    <property type="protein sequence ID" value="ACR13943.1"/>
    <property type="molecule type" value="Genomic_DNA"/>
</dbReference>
<comment type="cofactor">
    <cofactor evidence="3">
        <name>Zn(2+)</name>
        <dbReference type="ChEBI" id="CHEBI:29105"/>
    </cofactor>
    <text evidence="3">Binds 1 zinc ion.</text>
</comment>
<dbReference type="GO" id="GO:0006355">
    <property type="term" value="P:regulation of DNA-templated transcription"/>
    <property type="evidence" value="ECO:0007669"/>
    <property type="project" value="InterPro"/>
</dbReference>
<dbReference type="GO" id="GO:0008657">
    <property type="term" value="F:DNA topoisomerase type II (double strand cut, ATP-hydrolyzing) inhibitor activity"/>
    <property type="evidence" value="ECO:0007669"/>
    <property type="project" value="UniProtKB-UniRule"/>
</dbReference>
<dbReference type="Pfam" id="PF03884">
    <property type="entry name" value="YacG"/>
    <property type="match status" value="1"/>
</dbReference>
<keyword evidence="2 3" id="KW-0862">Zinc</keyword>
<feature type="binding site" evidence="3">
    <location>
        <position position="33"/>
    </location>
    <ligand>
        <name>Zn(2+)</name>
        <dbReference type="ChEBI" id="CHEBI:29105"/>
    </ligand>
</feature>
<comment type="subunit">
    <text evidence="3">Interacts with GyrB.</text>
</comment>
<dbReference type="HAMAP" id="MF_00649">
    <property type="entry name" value="DNA_gyrase_inhibitor_YacG"/>
    <property type="match status" value="1"/>
</dbReference>
<dbReference type="Proteomes" id="UP000009080">
    <property type="component" value="Chromosome"/>
</dbReference>
<gene>
    <name evidence="3" type="primary">yacG</name>
    <name evidence="4" type="ordered locus">TERTU_3039</name>
</gene>